<dbReference type="OrthoDB" id="9802228at2"/>
<feature type="domain" description="HTH araC/xylS-type" evidence="11">
    <location>
        <begin position="12"/>
        <end position="108"/>
    </location>
</feature>
<dbReference type="SUPFAM" id="SSF53155">
    <property type="entry name" value="Methylated DNA-protein cysteine methyltransferase domain"/>
    <property type="match status" value="1"/>
</dbReference>
<keyword evidence="5 12" id="KW-0808">Transferase</keyword>
<evidence type="ECO:0000313" key="13">
    <source>
        <dbReference type="Proteomes" id="UP000297609"/>
    </source>
</evidence>
<comment type="caution">
    <text evidence="12">The sequence shown here is derived from an EMBL/GenBank/DDBJ whole genome shotgun (WGS) entry which is preliminary data.</text>
</comment>
<keyword evidence="4 12" id="KW-0489">Methyltransferase</keyword>
<evidence type="ECO:0000256" key="2">
    <source>
        <dbReference type="ARBA" id="ARBA00008711"/>
    </source>
</evidence>
<evidence type="ECO:0000256" key="5">
    <source>
        <dbReference type="ARBA" id="ARBA00022679"/>
    </source>
</evidence>
<gene>
    <name evidence="12" type="ORF">EHQ59_03620</name>
</gene>
<dbReference type="InterPro" id="IPR036217">
    <property type="entry name" value="MethylDNA_cys_MeTrfase_DNAb"/>
</dbReference>
<dbReference type="GO" id="GO:0043565">
    <property type="term" value="F:sequence-specific DNA binding"/>
    <property type="evidence" value="ECO:0007669"/>
    <property type="project" value="InterPro"/>
</dbReference>
<dbReference type="InterPro" id="IPR036388">
    <property type="entry name" value="WH-like_DNA-bd_sf"/>
</dbReference>
<dbReference type="PROSITE" id="PS00374">
    <property type="entry name" value="MGMT"/>
    <property type="match status" value="1"/>
</dbReference>
<evidence type="ECO:0000256" key="8">
    <source>
        <dbReference type="ARBA" id="ARBA00023163"/>
    </source>
</evidence>
<dbReference type="GO" id="GO:0032259">
    <property type="term" value="P:methylation"/>
    <property type="evidence" value="ECO:0007669"/>
    <property type="project" value="UniProtKB-KW"/>
</dbReference>
<dbReference type="Gene3D" id="1.10.10.60">
    <property type="entry name" value="Homeodomain-like"/>
    <property type="match status" value="1"/>
</dbReference>
<keyword evidence="13" id="KW-1185">Reference proteome</keyword>
<reference evidence="12" key="1">
    <citation type="journal article" date="2019" name="PLoS Negl. Trop. Dis.">
        <title>Revisiting the worldwide diversity of Leptospira species in the environment.</title>
        <authorList>
            <person name="Vincent A.T."/>
            <person name="Schiettekatte O."/>
            <person name="Bourhy P."/>
            <person name="Veyrier F.J."/>
            <person name="Picardeau M."/>
        </authorList>
    </citation>
    <scope>NUCLEOTIDE SEQUENCE [LARGE SCALE GENOMIC DNA]</scope>
    <source>
        <strain evidence="12">201702454</strain>
    </source>
</reference>
<dbReference type="CDD" id="cd06445">
    <property type="entry name" value="ATase"/>
    <property type="match status" value="1"/>
</dbReference>
<keyword evidence="9" id="KW-0234">DNA repair</keyword>
<evidence type="ECO:0000256" key="7">
    <source>
        <dbReference type="ARBA" id="ARBA00023015"/>
    </source>
</evidence>
<evidence type="ECO:0000256" key="3">
    <source>
        <dbReference type="ARBA" id="ARBA00011918"/>
    </source>
</evidence>
<dbReference type="PANTHER" id="PTHR10815:SF13">
    <property type="entry name" value="METHYLATED-DNA--PROTEIN-CYSTEINE METHYLTRANSFERASE"/>
    <property type="match status" value="1"/>
</dbReference>
<accession>A0A4V3JQF2</accession>
<name>A0A4V3JQF2_9LEPT</name>
<dbReference type="EMBL" id="RQGG01000010">
    <property type="protein sequence ID" value="TGL55514.1"/>
    <property type="molecule type" value="Genomic_DNA"/>
</dbReference>
<dbReference type="InterPro" id="IPR018060">
    <property type="entry name" value="HTH_AraC"/>
</dbReference>
<sequence>MDIQEKQYKLIQNSIEYIVSHHETQPSLDTLASLSGLSPSHFQKLFLLYVGVSPKQFLAAVTITHAKRIVKKNSLLETSFDLGLSGSGRLHDLFIKWEGMTPGVYKSGGKGLSLFYETIPTIFGDLVVVSSAFGIQSLQFTSSLQDKATLIQFMQNEFPNAIWEEKEAPIHTSVKEYFQTFAIPKTPIPLALNGTPFQIKVWQSLVQIPLGSVSTYSEIAKSIGYPKAQRAVGSAIGKNPIAVLIPCHRVIQSSGLFGGYRWDPLRKSMLIAWEKAKTSPKA</sequence>
<proteinExistence type="inferred from homology"/>
<dbReference type="GO" id="GO:0006281">
    <property type="term" value="P:DNA repair"/>
    <property type="evidence" value="ECO:0007669"/>
    <property type="project" value="UniProtKB-KW"/>
</dbReference>
<evidence type="ECO:0000313" key="12">
    <source>
        <dbReference type="EMBL" id="TGL55514.1"/>
    </source>
</evidence>
<evidence type="ECO:0000259" key="11">
    <source>
        <dbReference type="PROSITE" id="PS01124"/>
    </source>
</evidence>
<keyword evidence="6" id="KW-0227">DNA damage</keyword>
<organism evidence="12 13">
    <name type="scientific">Leptospira kemamanensis</name>
    <dbReference type="NCBI Taxonomy" id="2484942"/>
    <lineage>
        <taxon>Bacteria</taxon>
        <taxon>Pseudomonadati</taxon>
        <taxon>Spirochaetota</taxon>
        <taxon>Spirochaetia</taxon>
        <taxon>Leptospirales</taxon>
        <taxon>Leptospiraceae</taxon>
        <taxon>Leptospira</taxon>
    </lineage>
</organism>
<dbReference type="FunFam" id="1.10.10.10:FF:000214">
    <property type="entry name" value="Methylated-DNA--protein-cysteine methyltransferase"/>
    <property type="match status" value="1"/>
</dbReference>
<dbReference type="NCBIfam" id="TIGR00589">
    <property type="entry name" value="ogt"/>
    <property type="match status" value="1"/>
</dbReference>
<dbReference type="InterPro" id="IPR014048">
    <property type="entry name" value="MethylDNA_cys_MeTrfase_DNA-bd"/>
</dbReference>
<keyword evidence="7" id="KW-0805">Transcription regulation</keyword>
<comment type="similarity">
    <text evidence="2">Belongs to the MGMT family.</text>
</comment>
<keyword evidence="8" id="KW-0804">Transcription</keyword>
<dbReference type="Pfam" id="PF01035">
    <property type="entry name" value="DNA_binding_1"/>
    <property type="match status" value="1"/>
</dbReference>
<dbReference type="SUPFAM" id="SSF46767">
    <property type="entry name" value="Methylated DNA-protein cysteine methyltransferase, C-terminal domain"/>
    <property type="match status" value="1"/>
</dbReference>
<comment type="catalytic activity">
    <reaction evidence="10">
        <text>a 6-O-methyl-2'-deoxyguanosine in DNA + L-cysteinyl-[protein] = S-methyl-L-cysteinyl-[protein] + a 2'-deoxyguanosine in DNA</text>
        <dbReference type="Rhea" id="RHEA:24000"/>
        <dbReference type="Rhea" id="RHEA-COMP:10131"/>
        <dbReference type="Rhea" id="RHEA-COMP:10132"/>
        <dbReference type="Rhea" id="RHEA-COMP:11367"/>
        <dbReference type="Rhea" id="RHEA-COMP:11368"/>
        <dbReference type="ChEBI" id="CHEBI:29950"/>
        <dbReference type="ChEBI" id="CHEBI:82612"/>
        <dbReference type="ChEBI" id="CHEBI:85445"/>
        <dbReference type="ChEBI" id="CHEBI:85448"/>
        <dbReference type="EC" id="2.1.1.63"/>
    </reaction>
</comment>
<dbReference type="PANTHER" id="PTHR10815">
    <property type="entry name" value="METHYLATED-DNA--PROTEIN-CYSTEINE METHYLTRANSFERASE"/>
    <property type="match status" value="1"/>
</dbReference>
<evidence type="ECO:0000256" key="6">
    <source>
        <dbReference type="ARBA" id="ARBA00022763"/>
    </source>
</evidence>
<dbReference type="InterPro" id="IPR009057">
    <property type="entry name" value="Homeodomain-like_sf"/>
</dbReference>
<dbReference type="RefSeq" id="WP_135617789.1">
    <property type="nucleotide sequence ID" value="NZ_RQGG01000010.1"/>
</dbReference>
<evidence type="ECO:0000256" key="9">
    <source>
        <dbReference type="ARBA" id="ARBA00023204"/>
    </source>
</evidence>
<evidence type="ECO:0000256" key="10">
    <source>
        <dbReference type="ARBA" id="ARBA00049348"/>
    </source>
</evidence>
<dbReference type="GO" id="GO:0003908">
    <property type="term" value="F:methylated-DNA-[protein]-cysteine S-methyltransferase activity"/>
    <property type="evidence" value="ECO:0007669"/>
    <property type="project" value="UniProtKB-EC"/>
</dbReference>
<dbReference type="SMART" id="SM00342">
    <property type="entry name" value="HTH_ARAC"/>
    <property type="match status" value="1"/>
</dbReference>
<comment type="catalytic activity">
    <reaction evidence="1">
        <text>a 4-O-methyl-thymidine in DNA + L-cysteinyl-[protein] = a thymidine in DNA + S-methyl-L-cysteinyl-[protein]</text>
        <dbReference type="Rhea" id="RHEA:53428"/>
        <dbReference type="Rhea" id="RHEA-COMP:10131"/>
        <dbReference type="Rhea" id="RHEA-COMP:10132"/>
        <dbReference type="Rhea" id="RHEA-COMP:13555"/>
        <dbReference type="Rhea" id="RHEA-COMP:13556"/>
        <dbReference type="ChEBI" id="CHEBI:29950"/>
        <dbReference type="ChEBI" id="CHEBI:82612"/>
        <dbReference type="ChEBI" id="CHEBI:137386"/>
        <dbReference type="ChEBI" id="CHEBI:137387"/>
        <dbReference type="EC" id="2.1.1.63"/>
    </reaction>
</comment>
<dbReference type="GO" id="GO:0003700">
    <property type="term" value="F:DNA-binding transcription factor activity"/>
    <property type="evidence" value="ECO:0007669"/>
    <property type="project" value="InterPro"/>
</dbReference>
<dbReference type="Gene3D" id="3.30.160.70">
    <property type="entry name" value="Methylated DNA-protein cysteine methyltransferase domain"/>
    <property type="match status" value="1"/>
</dbReference>
<evidence type="ECO:0000256" key="1">
    <source>
        <dbReference type="ARBA" id="ARBA00001286"/>
    </source>
</evidence>
<dbReference type="Proteomes" id="UP000297609">
    <property type="component" value="Unassembled WGS sequence"/>
</dbReference>
<dbReference type="Gene3D" id="1.10.10.10">
    <property type="entry name" value="Winged helix-like DNA-binding domain superfamily/Winged helix DNA-binding domain"/>
    <property type="match status" value="1"/>
</dbReference>
<dbReference type="InterPro" id="IPR001497">
    <property type="entry name" value="MethylDNA_cys_MeTrfase_AS"/>
</dbReference>
<evidence type="ECO:0000256" key="4">
    <source>
        <dbReference type="ARBA" id="ARBA00022603"/>
    </source>
</evidence>
<protein>
    <recommendedName>
        <fullName evidence="3">methylated-DNA--[protein]-cysteine S-methyltransferase</fullName>
        <ecNumber evidence="3">2.1.1.63</ecNumber>
    </recommendedName>
</protein>
<dbReference type="InterPro" id="IPR036631">
    <property type="entry name" value="MGMT_N_sf"/>
</dbReference>
<dbReference type="AlphaFoldDB" id="A0A4V3JQF2"/>
<dbReference type="Pfam" id="PF12833">
    <property type="entry name" value="HTH_18"/>
    <property type="match status" value="1"/>
</dbReference>
<dbReference type="EC" id="2.1.1.63" evidence="3"/>
<dbReference type="SUPFAM" id="SSF46689">
    <property type="entry name" value="Homeodomain-like"/>
    <property type="match status" value="1"/>
</dbReference>
<dbReference type="PROSITE" id="PS01124">
    <property type="entry name" value="HTH_ARAC_FAMILY_2"/>
    <property type="match status" value="1"/>
</dbReference>